<dbReference type="OrthoDB" id="569417at2"/>
<dbReference type="EMBL" id="MRCE01000005">
    <property type="protein sequence ID" value="OKH39330.1"/>
    <property type="molecule type" value="Genomic_DNA"/>
</dbReference>
<name>A0A1U7IPI3_9CYAN</name>
<evidence type="ECO:0000313" key="2">
    <source>
        <dbReference type="Proteomes" id="UP000185860"/>
    </source>
</evidence>
<dbReference type="Pfam" id="PF08819">
    <property type="entry name" value="DUF1802"/>
    <property type="match status" value="1"/>
</dbReference>
<gene>
    <name evidence="1" type="ORF">NIES2119_06205</name>
</gene>
<reference evidence="1 2" key="1">
    <citation type="submission" date="2016-11" db="EMBL/GenBank/DDBJ databases">
        <title>Draft Genome Sequences of Nine Cyanobacterial Strains from Diverse Habitats.</title>
        <authorList>
            <person name="Zhu T."/>
            <person name="Hou S."/>
            <person name="Lu X."/>
            <person name="Hess W.R."/>
        </authorList>
    </citation>
    <scope>NUCLEOTIDE SEQUENCE [LARGE SCALE GENOMIC DNA]</scope>
    <source>
        <strain evidence="1 2">IAM M-71</strain>
    </source>
</reference>
<comment type="caution">
    <text evidence="1">The sequence shown here is derived from an EMBL/GenBank/DDBJ whole genome shotgun (WGS) entry which is preliminary data.</text>
</comment>
<dbReference type="AlphaFoldDB" id="A0A1U7IPI3"/>
<proteinExistence type="predicted"/>
<organism evidence="1 2">
    <name type="scientific">[Phormidium ambiguum] IAM M-71</name>
    <dbReference type="NCBI Taxonomy" id="454136"/>
    <lineage>
        <taxon>Bacteria</taxon>
        <taxon>Bacillati</taxon>
        <taxon>Cyanobacteriota</taxon>
        <taxon>Cyanophyceae</taxon>
        <taxon>Oscillatoriophycideae</taxon>
        <taxon>Aerosakkonematales</taxon>
        <taxon>Aerosakkonemataceae</taxon>
        <taxon>Floridanema</taxon>
    </lineage>
</organism>
<sequence length="477" mass="53572">MLQIKLDTAIKLPVPDVEALIQGRMITAMPKMFITPGRVFALCPTDVSTNLLPPEQYYRSNFLPIAQTAITQLNSEKVTIKAWARCELCQMLDNSNSLEIFSQLTIWKKEALQQILSQKPYIFLTHLRVYLSPEPLEISANTQEQFTVLPRSWSVTDASPVMSETAFSKRRHQLENQIPPLHPELEELQSQVAQIAITNPDAEKLEQHIKAFLGWKINPNINSLKIELAWIKTINDLGNATTGGNYQKGTAFEQIVHKSLSFLGFEIDPNAKGGAGGMDLFCLKPYPLVGECKAGQGMPDATSEELIRIGRRHLGKETFEEAVKLIIGPGQPKKQILATAKEFKISIMSPMTLQELVELQAKYPGSVNLIELKPYLEAGQIDYKMKEYIDKVNKEIKLRSHLVTLIKNYLENTRMDSAGVEALHGAYFGSNPPQPLTTSEMREILIELSSPLTGYLGRKKGSDGSDRFYYLRDLPVK</sequence>
<protein>
    <submittedName>
        <fullName evidence="1">DUF1802 domain-containing protein</fullName>
    </submittedName>
</protein>
<dbReference type="Proteomes" id="UP000185860">
    <property type="component" value="Unassembled WGS sequence"/>
</dbReference>
<dbReference type="RefSeq" id="WP_073592584.1">
    <property type="nucleotide sequence ID" value="NZ_MRCE01000005.1"/>
</dbReference>
<dbReference type="STRING" id="454136.NIES2119_06205"/>
<accession>A0A1U7IPI3</accession>
<evidence type="ECO:0000313" key="1">
    <source>
        <dbReference type="EMBL" id="OKH39330.1"/>
    </source>
</evidence>
<dbReference type="InterPro" id="IPR014923">
    <property type="entry name" value="DUF1802"/>
</dbReference>